<organism evidence="2 3">
    <name type="scientific">Gossypium anomalum</name>
    <dbReference type="NCBI Taxonomy" id="47600"/>
    <lineage>
        <taxon>Eukaryota</taxon>
        <taxon>Viridiplantae</taxon>
        <taxon>Streptophyta</taxon>
        <taxon>Embryophyta</taxon>
        <taxon>Tracheophyta</taxon>
        <taxon>Spermatophyta</taxon>
        <taxon>Magnoliopsida</taxon>
        <taxon>eudicotyledons</taxon>
        <taxon>Gunneridae</taxon>
        <taxon>Pentapetalae</taxon>
        <taxon>rosids</taxon>
        <taxon>malvids</taxon>
        <taxon>Malvales</taxon>
        <taxon>Malvaceae</taxon>
        <taxon>Malvoideae</taxon>
        <taxon>Gossypium</taxon>
    </lineage>
</organism>
<dbReference type="PROSITE" id="PS50088">
    <property type="entry name" value="ANK_REPEAT"/>
    <property type="match status" value="4"/>
</dbReference>
<evidence type="ECO:0008006" key="4">
    <source>
        <dbReference type="Google" id="ProtNLM"/>
    </source>
</evidence>
<dbReference type="PANTHER" id="PTHR24128:SF46">
    <property type="entry name" value="ALPHA-LATROTOXIN-LHE1A-LIKE ISOFORM X1"/>
    <property type="match status" value="1"/>
</dbReference>
<sequence length="701" mass="78869">MLRTAARKGNVSDLYSLIQREGNVLRHFDEVEFVETPLHIAAEEGCIRFAMEIMNLKPSFARKLNQQGLSPIHLALKKGHKEIVLRFLEIDKDLVRVRGKNGETPLHYISKVGNHDSLLDRFLKACPDCIRDVTTKNRSALHIATENNRLDVLQILIRMLKKNDYYWEEVHRKDEDGNTALHIAASNNQTQMLKLLLNCKADKHATNQAGLTALGVAEQHNNRESIIILQGCFIPGVSNIKSKWEKQIAKYVAKASSMIFEDLDNISSDDRNASLVVLGLLLTGTYQATLSPPGGVWQGDNTEWSKKSYDRKALGKSVLHQSTEVLTHSSKHCKGLKLFQIFFCQLVLPPDMNEMLRTAARKGNVSDLYSLIQREGNVLRHFDEVEFVETPLHIAAEEGCIRFAMEIMNLKPSFARKLNQQGLSPIHLALKKGHKEMVLRFLEIDKDLVRVRGKNDETPLHYISKVGNHDSLLDRFLKACPDCIRDVTTKNRSALHIATEKNRLDVLQVLIRMLKKNDYYWEEVNRKDEDGNTALHLAASNNQTQMLKLLLSCKADKHATNQADLTALGVAEQHNNRESIIILQGCFIPGVSNIKSKWEKQIAKYVTKASSMIFEDLDNISSDDRNALLVVLGLLLTGTYQATLSPPGGVWQGDNTEWSKKSYDQKALGKSVLHQVRSSSCEAGSGTISYSLGMLVFSLSM</sequence>
<evidence type="ECO:0000313" key="3">
    <source>
        <dbReference type="Proteomes" id="UP000701853"/>
    </source>
</evidence>
<reference evidence="2 3" key="1">
    <citation type="journal article" date="2021" name="bioRxiv">
        <title>The Gossypium anomalum genome as a resource for cotton improvement and evolutionary analysis of hybrid incompatibility.</title>
        <authorList>
            <person name="Grover C.E."/>
            <person name="Yuan D."/>
            <person name="Arick M.A."/>
            <person name="Miller E.R."/>
            <person name="Hu G."/>
            <person name="Peterson D.G."/>
            <person name="Wendel J.F."/>
            <person name="Udall J.A."/>
        </authorList>
    </citation>
    <scope>NUCLEOTIDE SEQUENCE [LARGE SCALE GENOMIC DNA]</scope>
    <source>
        <strain evidence="2">JFW-Udall</strain>
        <tissue evidence="2">Leaf</tissue>
    </source>
</reference>
<keyword evidence="1" id="KW-0040">ANK repeat</keyword>
<dbReference type="SUPFAM" id="SSF48403">
    <property type="entry name" value="Ankyrin repeat"/>
    <property type="match status" value="2"/>
</dbReference>
<dbReference type="EMBL" id="JAHUZN010000010">
    <property type="protein sequence ID" value="KAG8480382.1"/>
    <property type="molecule type" value="Genomic_DNA"/>
</dbReference>
<feature type="repeat" description="ANK" evidence="1">
    <location>
        <begin position="530"/>
        <end position="562"/>
    </location>
</feature>
<dbReference type="AlphaFoldDB" id="A0A8J6CMG1"/>
<dbReference type="InterPro" id="IPR002110">
    <property type="entry name" value="Ankyrin_rpt"/>
</dbReference>
<dbReference type="InterPro" id="IPR036770">
    <property type="entry name" value="Ankyrin_rpt-contain_sf"/>
</dbReference>
<name>A0A8J6CMG1_9ROSI</name>
<dbReference type="Gene3D" id="1.25.40.20">
    <property type="entry name" value="Ankyrin repeat-containing domain"/>
    <property type="match status" value="2"/>
</dbReference>
<comment type="caution">
    <text evidence="2">The sequence shown here is derived from an EMBL/GenBank/DDBJ whole genome shotgun (WGS) entry which is preliminary data.</text>
</comment>
<evidence type="ECO:0000256" key="1">
    <source>
        <dbReference type="PROSITE-ProRule" id="PRU00023"/>
    </source>
</evidence>
<feature type="repeat" description="ANK" evidence="1">
    <location>
        <begin position="421"/>
        <end position="442"/>
    </location>
</feature>
<feature type="repeat" description="ANK" evidence="1">
    <location>
        <begin position="176"/>
        <end position="208"/>
    </location>
</feature>
<dbReference type="OrthoDB" id="674805at2759"/>
<gene>
    <name evidence="2" type="ORF">CXB51_024549</name>
</gene>
<dbReference type="SMART" id="SM00248">
    <property type="entry name" value="ANK"/>
    <property type="match status" value="10"/>
</dbReference>
<dbReference type="Proteomes" id="UP000701853">
    <property type="component" value="Chromosome 10"/>
</dbReference>
<dbReference type="Pfam" id="PF13637">
    <property type="entry name" value="Ank_4"/>
    <property type="match status" value="2"/>
</dbReference>
<feature type="repeat" description="ANK" evidence="1">
    <location>
        <begin position="67"/>
        <end position="88"/>
    </location>
</feature>
<protein>
    <recommendedName>
        <fullName evidence="4">PGG domain-containing protein</fullName>
    </recommendedName>
</protein>
<evidence type="ECO:0000313" key="2">
    <source>
        <dbReference type="EMBL" id="KAG8480382.1"/>
    </source>
</evidence>
<proteinExistence type="predicted"/>
<dbReference type="PANTHER" id="PTHR24128">
    <property type="entry name" value="HOMEOBOX PROTEIN WARIAI"/>
    <property type="match status" value="1"/>
</dbReference>
<accession>A0A8J6CMG1</accession>
<dbReference type="PROSITE" id="PS50297">
    <property type="entry name" value="ANK_REP_REGION"/>
    <property type="match status" value="4"/>
</dbReference>
<keyword evidence="3" id="KW-1185">Reference proteome</keyword>
<dbReference type="Pfam" id="PF12796">
    <property type="entry name" value="Ank_2"/>
    <property type="match status" value="2"/>
</dbReference>